<feature type="region of interest" description="Disordered" evidence="1">
    <location>
        <begin position="46"/>
        <end position="65"/>
    </location>
</feature>
<dbReference type="VEuPathDB" id="FungiDB:HCDG_09021"/>
<evidence type="ECO:0000313" key="2">
    <source>
        <dbReference type="EMBL" id="EER36858.1"/>
    </source>
</evidence>
<organism evidence="2 3">
    <name type="scientific">Ajellomyces capsulatus (strain H143)</name>
    <name type="common">Darling's disease fungus</name>
    <name type="synonym">Histoplasma capsulatum</name>
    <dbReference type="NCBI Taxonomy" id="544712"/>
    <lineage>
        <taxon>Eukaryota</taxon>
        <taxon>Fungi</taxon>
        <taxon>Dikarya</taxon>
        <taxon>Ascomycota</taxon>
        <taxon>Pezizomycotina</taxon>
        <taxon>Eurotiomycetes</taxon>
        <taxon>Eurotiomycetidae</taxon>
        <taxon>Onygenales</taxon>
        <taxon>Ajellomycetaceae</taxon>
        <taxon>Histoplasma</taxon>
    </lineage>
</organism>
<dbReference type="AlphaFoldDB" id="C6HS40"/>
<dbReference type="Proteomes" id="UP000002624">
    <property type="component" value="Unassembled WGS sequence"/>
</dbReference>
<evidence type="ECO:0000256" key="1">
    <source>
        <dbReference type="SAM" id="MobiDB-lite"/>
    </source>
</evidence>
<protein>
    <submittedName>
        <fullName evidence="2">Uncharacterized protein</fullName>
    </submittedName>
</protein>
<reference evidence="3" key="1">
    <citation type="submission" date="2009-05" db="EMBL/GenBank/DDBJ databases">
        <title>The genome sequence of Ajellomyces capsulatus strain H143.</title>
        <authorList>
            <person name="Champion M."/>
            <person name="Cuomo C.A."/>
            <person name="Ma L.-J."/>
            <person name="Henn M.R."/>
            <person name="Sil A."/>
            <person name="Goldman B."/>
            <person name="Young S.K."/>
            <person name="Kodira C.D."/>
            <person name="Zeng Q."/>
            <person name="Koehrsen M."/>
            <person name="Alvarado L."/>
            <person name="Berlin A.M."/>
            <person name="Borenstein D."/>
            <person name="Chen Z."/>
            <person name="Engels R."/>
            <person name="Freedman E."/>
            <person name="Gellesch M."/>
            <person name="Goldberg J."/>
            <person name="Griggs A."/>
            <person name="Gujja S."/>
            <person name="Heiman D.I."/>
            <person name="Hepburn T.A."/>
            <person name="Howarth C."/>
            <person name="Jen D."/>
            <person name="Larson L."/>
            <person name="Lewis B."/>
            <person name="Mehta T."/>
            <person name="Park D."/>
            <person name="Pearson M."/>
            <person name="Roberts A."/>
            <person name="Saif S."/>
            <person name="Shea T.D."/>
            <person name="Shenoy N."/>
            <person name="Sisk P."/>
            <person name="Stolte C."/>
            <person name="Sykes S."/>
            <person name="Walk T."/>
            <person name="White J."/>
            <person name="Yandava C."/>
            <person name="Klein B."/>
            <person name="McEwen J.G."/>
            <person name="Puccia R."/>
            <person name="Goldman G.H."/>
            <person name="Felipe M.S."/>
            <person name="Nino-Vega G."/>
            <person name="San-Blas G."/>
            <person name="Taylor J.W."/>
            <person name="Mendoza L."/>
            <person name="Galagan J.E."/>
            <person name="Nusbaum C."/>
            <person name="Birren B.W."/>
        </authorList>
    </citation>
    <scope>NUCLEOTIDE SEQUENCE [LARGE SCALE GENOMIC DNA]</scope>
    <source>
        <strain evidence="3">H143</strain>
    </source>
</reference>
<name>C6HS40_AJECH</name>
<gene>
    <name evidence="2" type="ORF">HCDG_09021</name>
</gene>
<dbReference type="HOGENOM" id="CLU_1315083_0_0_1"/>
<accession>C6HS40</accession>
<proteinExistence type="predicted"/>
<dbReference type="EMBL" id="GG692437">
    <property type="protein sequence ID" value="EER36858.1"/>
    <property type="molecule type" value="Genomic_DNA"/>
</dbReference>
<evidence type="ECO:0000313" key="3">
    <source>
        <dbReference type="Proteomes" id="UP000002624"/>
    </source>
</evidence>
<sequence>MAQGRLLTFENVVRQADFTRIESHIVDGIIVSTHFLLLRRPSAVGHGSLDAPSGRPRLGGSPFFSGRLSGRRRNPRVVCITPTFSRQKCVELTVEGSAKSCVYFFSFSSPLFAFFKLSEREGLILETKNSEFPRTQVTAGEVCPSISSVLERPRNIPSVVPSAISVRVRPSQFLGLELLLINSNPQLTYGIDASSLDVRMPVVRDGILE</sequence>